<accession>A0A9P6L378</accession>
<reference evidence="3" key="1">
    <citation type="journal article" date="2020" name="Nat. Commun.">
        <title>Large-scale genome sequencing of mycorrhizal fungi provides insights into the early evolution of symbiotic traits.</title>
        <authorList>
            <person name="Miyauchi S."/>
            <person name="Kiss E."/>
            <person name="Kuo A."/>
            <person name="Drula E."/>
            <person name="Kohler A."/>
            <person name="Sanchez-Garcia M."/>
            <person name="Morin E."/>
            <person name="Andreopoulos B."/>
            <person name="Barry K.W."/>
            <person name="Bonito G."/>
            <person name="Buee M."/>
            <person name="Carver A."/>
            <person name="Chen C."/>
            <person name="Cichocki N."/>
            <person name="Clum A."/>
            <person name="Culley D."/>
            <person name="Crous P.W."/>
            <person name="Fauchery L."/>
            <person name="Girlanda M."/>
            <person name="Hayes R.D."/>
            <person name="Keri Z."/>
            <person name="LaButti K."/>
            <person name="Lipzen A."/>
            <person name="Lombard V."/>
            <person name="Magnuson J."/>
            <person name="Maillard F."/>
            <person name="Murat C."/>
            <person name="Nolan M."/>
            <person name="Ohm R.A."/>
            <person name="Pangilinan J."/>
            <person name="Pereira M.F."/>
            <person name="Perotto S."/>
            <person name="Peter M."/>
            <person name="Pfister S."/>
            <person name="Riley R."/>
            <person name="Sitrit Y."/>
            <person name="Stielow J.B."/>
            <person name="Szollosi G."/>
            <person name="Zifcakova L."/>
            <person name="Stursova M."/>
            <person name="Spatafora J.W."/>
            <person name="Tedersoo L."/>
            <person name="Vaario L.M."/>
            <person name="Yamada A."/>
            <person name="Yan M."/>
            <person name="Wang P."/>
            <person name="Xu J."/>
            <person name="Bruns T."/>
            <person name="Baldrian P."/>
            <person name="Vilgalys R."/>
            <person name="Dunand C."/>
            <person name="Henrissat B."/>
            <person name="Grigoriev I.V."/>
            <person name="Hibbett D."/>
            <person name="Nagy L.G."/>
            <person name="Martin F.M."/>
        </authorList>
    </citation>
    <scope>NUCLEOTIDE SEQUENCE</scope>
    <source>
        <strain evidence="3">UH-Tt-Lm1</strain>
    </source>
</reference>
<feature type="compositionally biased region" description="Polar residues" evidence="1">
    <location>
        <begin position="1"/>
        <end position="14"/>
    </location>
</feature>
<dbReference type="InterPro" id="IPR008266">
    <property type="entry name" value="Tyr_kinase_AS"/>
</dbReference>
<dbReference type="PANTHER" id="PTHR38248">
    <property type="entry name" value="FUNK1 6"/>
    <property type="match status" value="1"/>
</dbReference>
<dbReference type="Proteomes" id="UP000736335">
    <property type="component" value="Unassembled WGS sequence"/>
</dbReference>
<dbReference type="GO" id="GO:0004672">
    <property type="term" value="F:protein kinase activity"/>
    <property type="evidence" value="ECO:0007669"/>
    <property type="project" value="InterPro"/>
</dbReference>
<organism evidence="3 4">
    <name type="scientific">Thelephora terrestris</name>
    <dbReference type="NCBI Taxonomy" id="56493"/>
    <lineage>
        <taxon>Eukaryota</taxon>
        <taxon>Fungi</taxon>
        <taxon>Dikarya</taxon>
        <taxon>Basidiomycota</taxon>
        <taxon>Agaricomycotina</taxon>
        <taxon>Agaricomycetes</taxon>
        <taxon>Thelephorales</taxon>
        <taxon>Thelephoraceae</taxon>
        <taxon>Thelephora</taxon>
    </lineage>
</organism>
<dbReference type="OrthoDB" id="3260094at2759"/>
<keyword evidence="4" id="KW-1185">Reference proteome</keyword>
<evidence type="ECO:0000259" key="2">
    <source>
        <dbReference type="Pfam" id="PF17667"/>
    </source>
</evidence>
<dbReference type="PANTHER" id="PTHR38248:SF2">
    <property type="entry name" value="FUNK1 11"/>
    <property type="match status" value="1"/>
</dbReference>
<dbReference type="InterPro" id="IPR040976">
    <property type="entry name" value="Pkinase_fungal"/>
</dbReference>
<sequence>MPTTPPSKETTANAPDSLPRERKLASSGYRTSDLDVARKMVREDINHAISLPLEYLWQVPPVYGLDGIRQYLSQQGWLSNGKWVSKRIPKAGLDSRSDLLEWDAFQPLTDLFNIILAYSPAATSRKHVQGMVHAGWTTPKSYRISKHRPDTFILVDPDPESNLSGASVMKKKDTFHWRNVTCPFEYKFGDRDKVDNQNKLFWSLHHELRSDPRRAFSFGVTVDGSKFCVWLACRIALFKFASFNWLKDPDLLIRFFVFLAFASESNLGFDTEIERVNISDFQLRFSIQGENYLTSMVLYDIGADSMCGHGTWVFEAYLEDHKNLEPYAIKDCWVEDRPGKQIEHAIIEQVREVIGRQAFCEHFVDFRSYRKVTNEAITKYCGITLCSETPSWSKIYPLVLEAKVDHATTYTKSGQAVVIDPEFRLEPGASSAAHQRHPHPRFRYQIVYAERGVLLYDITSLSKLFGHLIEVTKGMIFGAILLHEAGFVHRDLSPGNVIVVNGKAKISDLEFAKARKASDLQTLGAGAPGIGDYILITCERLTKPPEESSSPAAIDTRTGTLKFAAVEAVSNFYLFMPQLSSPTQTIENRMFLYTPLHDYESVWWIATWVVFNCKLNTAICNTTARDGLFSQRDRAFVYHGFEGFGRSLPKQLWPLVDVLEKMRRTLVFKYTNYEKKFDGSCISGIVPDLITHLQVLFEASKEIGIEPLFVPSTVERSEMLINVQEDKGNVSRGGEVEPDKAQSEWRKHKRGNSINLEHPDEKRRMIDEVNC</sequence>
<comment type="caution">
    <text evidence="3">The sequence shown here is derived from an EMBL/GenBank/DDBJ whole genome shotgun (WGS) entry which is preliminary data.</text>
</comment>
<dbReference type="InterPro" id="IPR011009">
    <property type="entry name" value="Kinase-like_dom_sf"/>
</dbReference>
<evidence type="ECO:0000313" key="4">
    <source>
        <dbReference type="Proteomes" id="UP000736335"/>
    </source>
</evidence>
<evidence type="ECO:0000313" key="3">
    <source>
        <dbReference type="EMBL" id="KAF9780651.1"/>
    </source>
</evidence>
<feature type="region of interest" description="Disordered" evidence="1">
    <location>
        <begin position="1"/>
        <end position="29"/>
    </location>
</feature>
<dbReference type="Gene3D" id="1.10.510.10">
    <property type="entry name" value="Transferase(Phosphotransferase) domain 1"/>
    <property type="match status" value="1"/>
</dbReference>
<dbReference type="EMBL" id="WIUZ02000016">
    <property type="protein sequence ID" value="KAF9780651.1"/>
    <property type="molecule type" value="Genomic_DNA"/>
</dbReference>
<gene>
    <name evidence="3" type="ORF">BJ322DRAFT_1112650</name>
</gene>
<proteinExistence type="predicted"/>
<name>A0A9P6L378_9AGAM</name>
<feature type="compositionally biased region" description="Basic and acidic residues" evidence="1">
    <location>
        <begin position="727"/>
        <end position="745"/>
    </location>
</feature>
<feature type="domain" description="Fungal-type protein kinase" evidence="2">
    <location>
        <begin position="170"/>
        <end position="610"/>
    </location>
</feature>
<evidence type="ECO:0000256" key="1">
    <source>
        <dbReference type="SAM" id="MobiDB-lite"/>
    </source>
</evidence>
<feature type="region of interest" description="Disordered" evidence="1">
    <location>
        <begin position="727"/>
        <end position="760"/>
    </location>
</feature>
<protein>
    <recommendedName>
        <fullName evidence="2">Fungal-type protein kinase domain-containing protein</fullName>
    </recommendedName>
</protein>
<dbReference type="PROSITE" id="PS00109">
    <property type="entry name" value="PROTEIN_KINASE_TYR"/>
    <property type="match status" value="1"/>
</dbReference>
<dbReference type="Pfam" id="PF17667">
    <property type="entry name" value="Pkinase_fungal"/>
    <property type="match status" value="1"/>
</dbReference>
<dbReference type="AlphaFoldDB" id="A0A9P6L378"/>
<reference evidence="3" key="2">
    <citation type="submission" date="2020-11" db="EMBL/GenBank/DDBJ databases">
        <authorList>
            <consortium name="DOE Joint Genome Institute"/>
            <person name="Kuo A."/>
            <person name="Miyauchi S."/>
            <person name="Kiss E."/>
            <person name="Drula E."/>
            <person name="Kohler A."/>
            <person name="Sanchez-Garcia M."/>
            <person name="Andreopoulos B."/>
            <person name="Barry K.W."/>
            <person name="Bonito G."/>
            <person name="Buee M."/>
            <person name="Carver A."/>
            <person name="Chen C."/>
            <person name="Cichocki N."/>
            <person name="Clum A."/>
            <person name="Culley D."/>
            <person name="Crous P.W."/>
            <person name="Fauchery L."/>
            <person name="Girlanda M."/>
            <person name="Hayes R."/>
            <person name="Keri Z."/>
            <person name="Labutti K."/>
            <person name="Lipzen A."/>
            <person name="Lombard V."/>
            <person name="Magnuson J."/>
            <person name="Maillard F."/>
            <person name="Morin E."/>
            <person name="Murat C."/>
            <person name="Nolan M."/>
            <person name="Ohm R."/>
            <person name="Pangilinan J."/>
            <person name="Pereira M."/>
            <person name="Perotto S."/>
            <person name="Peter M."/>
            <person name="Riley R."/>
            <person name="Sitrit Y."/>
            <person name="Stielow B."/>
            <person name="Szollosi G."/>
            <person name="Zifcakova L."/>
            <person name="Stursova M."/>
            <person name="Spatafora J.W."/>
            <person name="Tedersoo L."/>
            <person name="Vaario L.-M."/>
            <person name="Yamada A."/>
            <person name="Yan M."/>
            <person name="Wang P."/>
            <person name="Xu J."/>
            <person name="Bruns T."/>
            <person name="Baldrian P."/>
            <person name="Vilgalys R."/>
            <person name="Henrissat B."/>
            <person name="Grigoriev I.V."/>
            <person name="Hibbett D."/>
            <person name="Nagy L.G."/>
            <person name="Martin F.M."/>
        </authorList>
    </citation>
    <scope>NUCLEOTIDE SEQUENCE</scope>
    <source>
        <strain evidence="3">UH-Tt-Lm1</strain>
    </source>
</reference>
<dbReference type="SUPFAM" id="SSF56112">
    <property type="entry name" value="Protein kinase-like (PK-like)"/>
    <property type="match status" value="1"/>
</dbReference>